<feature type="compositionally biased region" description="Basic and acidic residues" evidence="1">
    <location>
        <begin position="71"/>
        <end position="92"/>
    </location>
</feature>
<evidence type="ECO:0000313" key="3">
    <source>
        <dbReference type="Proteomes" id="UP001218218"/>
    </source>
</evidence>
<feature type="compositionally biased region" description="Basic residues" evidence="1">
    <location>
        <begin position="93"/>
        <end position="102"/>
    </location>
</feature>
<keyword evidence="3" id="KW-1185">Reference proteome</keyword>
<gene>
    <name evidence="2" type="ORF">DFH08DRAFT_290875</name>
</gene>
<evidence type="ECO:0000313" key="2">
    <source>
        <dbReference type="EMBL" id="KAJ7334674.1"/>
    </source>
</evidence>
<feature type="compositionally biased region" description="Basic residues" evidence="1">
    <location>
        <begin position="1"/>
        <end position="10"/>
    </location>
</feature>
<feature type="region of interest" description="Disordered" evidence="1">
    <location>
        <begin position="233"/>
        <end position="258"/>
    </location>
</feature>
<organism evidence="2 3">
    <name type="scientific">Mycena albidolilacea</name>
    <dbReference type="NCBI Taxonomy" id="1033008"/>
    <lineage>
        <taxon>Eukaryota</taxon>
        <taxon>Fungi</taxon>
        <taxon>Dikarya</taxon>
        <taxon>Basidiomycota</taxon>
        <taxon>Agaricomycotina</taxon>
        <taxon>Agaricomycetes</taxon>
        <taxon>Agaricomycetidae</taxon>
        <taxon>Agaricales</taxon>
        <taxon>Marasmiineae</taxon>
        <taxon>Mycenaceae</taxon>
        <taxon>Mycena</taxon>
    </lineage>
</organism>
<feature type="region of interest" description="Disordered" evidence="1">
    <location>
        <begin position="1"/>
        <end position="102"/>
    </location>
</feature>
<sequence length="344" mass="37925">MDGKDARKRPRENETPSQRLKREKAAERQRRKRERDRASSGLGPPPGMPFPTQVNDAYDYMPQQQQPQPQIDHDLSPDEQARRERVRAAARERQRKHRQLVKQRKMRELGLDMGNDIMGPGMEEVHYRVGADGQYQQVLPHDIAAQQAHQHLLAQAQQHAQQGPLQGEPPFPQGPAHGGQTFATTILLSFSCAPLLKQHLLRTLNMTNDELASLEPVIAEAWDRWDAGRRMRYEHPEGFPPGQPYPPPYAGAGPPPTDDFRGRFQRVMAVPAPFHAQEGGPPPGFPGPDAANAQFPNGSAEYASPNAQAGEGEGEGSSGGGESIDPHLGASQNQKEGEMKGEAA</sequence>
<reference evidence="2" key="1">
    <citation type="submission" date="2023-03" db="EMBL/GenBank/DDBJ databases">
        <title>Massive genome expansion in bonnet fungi (Mycena s.s.) driven by repeated elements and novel gene families across ecological guilds.</title>
        <authorList>
            <consortium name="Lawrence Berkeley National Laboratory"/>
            <person name="Harder C.B."/>
            <person name="Miyauchi S."/>
            <person name="Viragh M."/>
            <person name="Kuo A."/>
            <person name="Thoen E."/>
            <person name="Andreopoulos B."/>
            <person name="Lu D."/>
            <person name="Skrede I."/>
            <person name="Drula E."/>
            <person name="Henrissat B."/>
            <person name="Morin E."/>
            <person name="Kohler A."/>
            <person name="Barry K."/>
            <person name="LaButti K."/>
            <person name="Morin E."/>
            <person name="Salamov A."/>
            <person name="Lipzen A."/>
            <person name="Mereny Z."/>
            <person name="Hegedus B."/>
            <person name="Baldrian P."/>
            <person name="Stursova M."/>
            <person name="Weitz H."/>
            <person name="Taylor A."/>
            <person name="Grigoriev I.V."/>
            <person name="Nagy L.G."/>
            <person name="Martin F."/>
            <person name="Kauserud H."/>
        </authorList>
    </citation>
    <scope>NUCLEOTIDE SEQUENCE</scope>
    <source>
        <strain evidence="2">CBHHK002</strain>
    </source>
</reference>
<proteinExistence type="predicted"/>
<feature type="region of interest" description="Disordered" evidence="1">
    <location>
        <begin position="273"/>
        <end position="344"/>
    </location>
</feature>
<evidence type="ECO:0000256" key="1">
    <source>
        <dbReference type="SAM" id="MobiDB-lite"/>
    </source>
</evidence>
<name>A0AAD6ZQM5_9AGAR</name>
<dbReference type="AlphaFoldDB" id="A0AAD6ZQM5"/>
<feature type="compositionally biased region" description="Low complexity" evidence="1">
    <location>
        <begin position="149"/>
        <end position="162"/>
    </location>
</feature>
<dbReference type="EMBL" id="JARIHO010000032">
    <property type="protein sequence ID" value="KAJ7334674.1"/>
    <property type="molecule type" value="Genomic_DNA"/>
</dbReference>
<accession>A0AAD6ZQM5</accession>
<feature type="compositionally biased region" description="Pro residues" evidence="1">
    <location>
        <begin position="238"/>
        <end position="257"/>
    </location>
</feature>
<feature type="compositionally biased region" description="Basic and acidic residues" evidence="1">
    <location>
        <begin position="335"/>
        <end position="344"/>
    </location>
</feature>
<comment type="caution">
    <text evidence="2">The sequence shown here is derived from an EMBL/GenBank/DDBJ whole genome shotgun (WGS) entry which is preliminary data.</text>
</comment>
<protein>
    <submittedName>
        <fullName evidence="2">Uncharacterized protein</fullName>
    </submittedName>
</protein>
<feature type="region of interest" description="Disordered" evidence="1">
    <location>
        <begin position="149"/>
        <end position="179"/>
    </location>
</feature>
<dbReference type="Proteomes" id="UP001218218">
    <property type="component" value="Unassembled WGS sequence"/>
</dbReference>